<evidence type="ECO:0000256" key="1">
    <source>
        <dbReference type="ARBA" id="ARBA00006817"/>
    </source>
</evidence>
<proteinExistence type="inferred from homology"/>
<dbReference type="Pfam" id="PF08327">
    <property type="entry name" value="AHSA1"/>
    <property type="match status" value="1"/>
</dbReference>
<gene>
    <name evidence="3" type="ORF">IPP15_16670</name>
</gene>
<evidence type="ECO:0000313" key="3">
    <source>
        <dbReference type="EMBL" id="MBK9983974.1"/>
    </source>
</evidence>
<protein>
    <submittedName>
        <fullName evidence="3">SRPBCC domain-containing protein</fullName>
    </submittedName>
</protein>
<name>A0A9D7T065_9BACT</name>
<dbReference type="InterPro" id="IPR013538">
    <property type="entry name" value="ASHA1/2-like_C"/>
</dbReference>
<dbReference type="EMBL" id="JADKGY010000029">
    <property type="protein sequence ID" value="MBK9983974.1"/>
    <property type="molecule type" value="Genomic_DNA"/>
</dbReference>
<organism evidence="3 4">
    <name type="scientific">Candidatus Opimibacter skivensis</name>
    <dbReference type="NCBI Taxonomy" id="2982028"/>
    <lineage>
        <taxon>Bacteria</taxon>
        <taxon>Pseudomonadati</taxon>
        <taxon>Bacteroidota</taxon>
        <taxon>Saprospiria</taxon>
        <taxon>Saprospirales</taxon>
        <taxon>Saprospiraceae</taxon>
        <taxon>Candidatus Opimibacter</taxon>
    </lineage>
</organism>
<dbReference type="Gene3D" id="3.30.530.20">
    <property type="match status" value="1"/>
</dbReference>
<sequence>MKPIPIIIERTYPAPIEKVWTAITDKNEMKLWYFNLAEFKPKVGFEFTFVGGTEHQSYLHLCTITEVDVNKKLTHSWRYDGYEGISFVTWELFPEGENTRVRLTHSGLETFPASNPDFAKTNFEQGWTSILGTSLKEYLKKQ</sequence>
<evidence type="ECO:0000259" key="2">
    <source>
        <dbReference type="Pfam" id="PF08327"/>
    </source>
</evidence>
<dbReference type="InterPro" id="IPR023393">
    <property type="entry name" value="START-like_dom_sf"/>
</dbReference>
<comment type="caution">
    <text evidence="3">The sequence shown here is derived from an EMBL/GenBank/DDBJ whole genome shotgun (WGS) entry which is preliminary data.</text>
</comment>
<dbReference type="AlphaFoldDB" id="A0A9D7T065"/>
<dbReference type="SUPFAM" id="SSF55961">
    <property type="entry name" value="Bet v1-like"/>
    <property type="match status" value="1"/>
</dbReference>
<evidence type="ECO:0000313" key="4">
    <source>
        <dbReference type="Proteomes" id="UP000808337"/>
    </source>
</evidence>
<accession>A0A9D7T065</accession>
<dbReference type="Proteomes" id="UP000808337">
    <property type="component" value="Unassembled WGS sequence"/>
</dbReference>
<reference evidence="3 4" key="1">
    <citation type="submission" date="2020-10" db="EMBL/GenBank/DDBJ databases">
        <title>Connecting structure to function with the recovery of over 1000 high-quality activated sludge metagenome-assembled genomes encoding full-length rRNA genes using long-read sequencing.</title>
        <authorList>
            <person name="Singleton C.M."/>
            <person name="Petriglieri F."/>
            <person name="Kristensen J.M."/>
            <person name="Kirkegaard R.H."/>
            <person name="Michaelsen T.Y."/>
            <person name="Andersen M.H."/>
            <person name="Karst S.M."/>
            <person name="Dueholm M.S."/>
            <person name="Nielsen P.H."/>
            <person name="Albertsen M."/>
        </authorList>
    </citation>
    <scope>NUCLEOTIDE SEQUENCE [LARGE SCALE GENOMIC DNA]</scope>
    <source>
        <strain evidence="3">Ribe_18-Q3-R11-54_MAXAC.273</strain>
    </source>
</reference>
<dbReference type="CDD" id="cd07814">
    <property type="entry name" value="SRPBCC_CalC_Aha1-like"/>
    <property type="match status" value="1"/>
</dbReference>
<comment type="similarity">
    <text evidence="1">Belongs to the AHA1 family.</text>
</comment>
<feature type="domain" description="Activator of Hsp90 ATPase homologue 1/2-like C-terminal" evidence="2">
    <location>
        <begin position="14"/>
        <end position="140"/>
    </location>
</feature>